<feature type="compositionally biased region" description="Pro residues" evidence="1">
    <location>
        <begin position="451"/>
        <end position="461"/>
    </location>
</feature>
<proteinExistence type="predicted"/>
<evidence type="ECO:0000313" key="2">
    <source>
        <dbReference type="EMBL" id="KAK3208733.1"/>
    </source>
</evidence>
<feature type="region of interest" description="Disordered" evidence="1">
    <location>
        <begin position="67"/>
        <end position="111"/>
    </location>
</feature>
<feature type="compositionally biased region" description="Acidic residues" evidence="1">
    <location>
        <begin position="160"/>
        <end position="173"/>
    </location>
</feature>
<protein>
    <submittedName>
        <fullName evidence="2">Uncharacterized protein</fullName>
    </submittedName>
</protein>
<dbReference type="Proteomes" id="UP001280581">
    <property type="component" value="Unassembled WGS sequence"/>
</dbReference>
<name>A0AAN6LW59_9PLEO</name>
<keyword evidence="3" id="KW-1185">Reference proteome</keyword>
<accession>A0AAN6LW59</accession>
<feature type="region of interest" description="Disordered" evidence="1">
    <location>
        <begin position="312"/>
        <end position="379"/>
    </location>
</feature>
<dbReference type="AlphaFoldDB" id="A0AAN6LW59"/>
<evidence type="ECO:0000256" key="1">
    <source>
        <dbReference type="SAM" id="MobiDB-lite"/>
    </source>
</evidence>
<feature type="compositionally biased region" description="Low complexity" evidence="1">
    <location>
        <begin position="238"/>
        <end position="248"/>
    </location>
</feature>
<feature type="compositionally biased region" description="Pro residues" evidence="1">
    <location>
        <begin position="322"/>
        <end position="334"/>
    </location>
</feature>
<gene>
    <name evidence="2" type="ORF">GRF29_77g1809836</name>
</gene>
<feature type="compositionally biased region" description="Low complexity" evidence="1">
    <location>
        <begin position="462"/>
        <end position="484"/>
    </location>
</feature>
<feature type="compositionally biased region" description="Polar residues" evidence="1">
    <location>
        <begin position="249"/>
        <end position="261"/>
    </location>
</feature>
<sequence length="536" mass="59363">MNYPVGTLHQDKLVRYPRYYANQPKESLDIHQRQPLFIRTRTWSQSSDDDTKASHVLGLVGQFERKSIEEEEQRGGPAKAQWALGLSKDGPRRMQSVKRTGSRRSCHSFEQKRALAEARIRRMSRMQDMVVAHESDEAGAADDEESDADSPPSQQHHDEIAEDEDDEEEPEQPDPEKRMFLEISLQGSPKQLSFPEAPIELDAGPEHELLLPPRQPRPRPHSYTAPRFSDRPTNKIASSRSRGLSSNSVPANFSRPLSSYTPKPIPGEDMERDPLSIRFQDLEDDPRSPMSPIGGTLVSNEIKAALEKLEMGISKARAKSPLSPPTSPPPPPAAPAANRRSRPRWSSLPNSLMKLTAKKRASREGEDYLLLPSQFDRKESKEVITLTEENLQRWEQEVGYVPKMYRTSHLADPPSPAPSGRTTPVPTRKIASPTSDPIATANAAGQMLTPPMSPPTSPPLSSPNLTHRSPSLPLPTPTSHLFSPSAPPQPPLSSGTSPPFPLPSSTKKKPLPLHPNSSPASCAKKATTLLRFRRSL</sequence>
<dbReference type="EMBL" id="WVTA01000007">
    <property type="protein sequence ID" value="KAK3208733.1"/>
    <property type="molecule type" value="Genomic_DNA"/>
</dbReference>
<feature type="region of interest" description="Disordered" evidence="1">
    <location>
        <begin position="133"/>
        <end position="298"/>
    </location>
</feature>
<comment type="caution">
    <text evidence="2">The sequence shown here is derived from an EMBL/GenBank/DDBJ whole genome shotgun (WGS) entry which is preliminary data.</text>
</comment>
<feature type="compositionally biased region" description="Acidic residues" evidence="1">
    <location>
        <begin position="137"/>
        <end position="148"/>
    </location>
</feature>
<feature type="region of interest" description="Disordered" evidence="1">
    <location>
        <begin position="405"/>
        <end position="536"/>
    </location>
</feature>
<evidence type="ECO:0000313" key="3">
    <source>
        <dbReference type="Proteomes" id="UP001280581"/>
    </source>
</evidence>
<reference evidence="2 3" key="1">
    <citation type="submission" date="2021-02" db="EMBL/GenBank/DDBJ databases">
        <title>Genome assembly of Pseudopithomyces chartarum.</title>
        <authorList>
            <person name="Jauregui R."/>
            <person name="Singh J."/>
            <person name="Voisey C."/>
        </authorList>
    </citation>
    <scope>NUCLEOTIDE SEQUENCE [LARGE SCALE GENOMIC DNA]</scope>
    <source>
        <strain evidence="2 3">AGR01</strain>
    </source>
</reference>
<organism evidence="2 3">
    <name type="scientific">Pseudopithomyces chartarum</name>
    <dbReference type="NCBI Taxonomy" id="1892770"/>
    <lineage>
        <taxon>Eukaryota</taxon>
        <taxon>Fungi</taxon>
        <taxon>Dikarya</taxon>
        <taxon>Ascomycota</taxon>
        <taxon>Pezizomycotina</taxon>
        <taxon>Dothideomycetes</taxon>
        <taxon>Pleosporomycetidae</taxon>
        <taxon>Pleosporales</taxon>
        <taxon>Massarineae</taxon>
        <taxon>Didymosphaeriaceae</taxon>
        <taxon>Pseudopithomyces</taxon>
    </lineage>
</organism>